<sequence>MADPALIRAVAFFGPLLAALAIAAVRPPGRAAVAAAIVGTAWCAASLYALNLLAVHVGWWTFHADGALARGLPVDLWLGWAVLWGALPALVDRGATAGRGGAAEVVLTVAAFGWIDAAVMPLGAPVVVLGKSWLLGEAVALACCLLPAVLLARWTRRGTRVTARMWAQAVLAGALMLGLPLHLLEVRVPWSDAVAGAGLQVLGAVLLPGLAAAREFAAVGRGTPLPYDPPRRLVTGGPYAYVRNPMQLSMALGYACCAVLCADPRLLVGTAVAVGYGAGFAAWHEGAELAAAHGARWARYRAGVRPWLPRLRPWPGRPDAVVYLAEGCTMCSGLARWLAARDPVALRIRAAEDHPEPLRRMAYVGADGVAASGPEALARALEHLHLGWALAGWALALPGVRRSVRFAGDAFGAGPMTPRPVRGAGA</sequence>
<dbReference type="EMBL" id="PYGA01000017">
    <property type="protein sequence ID" value="PSK92919.1"/>
    <property type="molecule type" value="Genomic_DNA"/>
</dbReference>
<feature type="transmembrane region" description="Helical" evidence="1">
    <location>
        <begin position="166"/>
        <end position="184"/>
    </location>
</feature>
<comment type="caution">
    <text evidence="2">The sequence shown here is derived from an EMBL/GenBank/DDBJ whole genome shotgun (WGS) entry which is preliminary data.</text>
</comment>
<organism evidence="2 3">
    <name type="scientific">Murinocardiopsis flavida</name>
    <dbReference type="NCBI Taxonomy" id="645275"/>
    <lineage>
        <taxon>Bacteria</taxon>
        <taxon>Bacillati</taxon>
        <taxon>Actinomycetota</taxon>
        <taxon>Actinomycetes</taxon>
        <taxon>Streptosporangiales</taxon>
        <taxon>Nocardiopsidaceae</taxon>
        <taxon>Murinocardiopsis</taxon>
    </lineage>
</organism>
<keyword evidence="1" id="KW-0812">Transmembrane</keyword>
<evidence type="ECO:0000256" key="1">
    <source>
        <dbReference type="SAM" id="Phobius"/>
    </source>
</evidence>
<keyword evidence="2" id="KW-0489">Methyltransferase</keyword>
<dbReference type="OrthoDB" id="941586at2"/>
<dbReference type="Gene3D" id="1.20.120.1630">
    <property type="match status" value="1"/>
</dbReference>
<keyword evidence="1" id="KW-1133">Transmembrane helix</keyword>
<proteinExistence type="predicted"/>
<feature type="transmembrane region" description="Helical" evidence="1">
    <location>
        <begin position="32"/>
        <end position="54"/>
    </location>
</feature>
<dbReference type="GO" id="GO:0008168">
    <property type="term" value="F:methyltransferase activity"/>
    <property type="evidence" value="ECO:0007669"/>
    <property type="project" value="UniProtKB-KW"/>
</dbReference>
<feature type="transmembrane region" description="Helical" evidence="1">
    <location>
        <begin position="103"/>
        <end position="127"/>
    </location>
</feature>
<protein>
    <submittedName>
        <fullName evidence="2">Protein-S-isoprenylcysteine O-methyltransferase Ste14</fullName>
    </submittedName>
</protein>
<evidence type="ECO:0000313" key="2">
    <source>
        <dbReference type="EMBL" id="PSK92919.1"/>
    </source>
</evidence>
<feature type="transmembrane region" description="Helical" evidence="1">
    <location>
        <begin position="6"/>
        <end position="25"/>
    </location>
</feature>
<dbReference type="AlphaFoldDB" id="A0A2P8D6V4"/>
<dbReference type="GO" id="GO:0032259">
    <property type="term" value="P:methylation"/>
    <property type="evidence" value="ECO:0007669"/>
    <property type="project" value="UniProtKB-KW"/>
</dbReference>
<keyword evidence="2" id="KW-0808">Transferase</keyword>
<keyword evidence="3" id="KW-1185">Reference proteome</keyword>
<feature type="transmembrane region" description="Helical" evidence="1">
    <location>
        <begin position="190"/>
        <end position="213"/>
    </location>
</feature>
<dbReference type="RefSeq" id="WP_106585196.1">
    <property type="nucleotide sequence ID" value="NZ_PYGA01000017.1"/>
</dbReference>
<feature type="transmembrane region" description="Helical" evidence="1">
    <location>
        <begin position="74"/>
        <end position="91"/>
    </location>
</feature>
<evidence type="ECO:0000313" key="3">
    <source>
        <dbReference type="Proteomes" id="UP000240542"/>
    </source>
</evidence>
<reference evidence="2 3" key="1">
    <citation type="submission" date="2018-03" db="EMBL/GenBank/DDBJ databases">
        <title>Genomic Encyclopedia of Archaeal and Bacterial Type Strains, Phase II (KMG-II): from individual species to whole genera.</title>
        <authorList>
            <person name="Goeker M."/>
        </authorList>
    </citation>
    <scope>NUCLEOTIDE SEQUENCE [LARGE SCALE GENOMIC DNA]</scope>
    <source>
        <strain evidence="2 3">DSM 45312</strain>
    </source>
</reference>
<dbReference type="Proteomes" id="UP000240542">
    <property type="component" value="Unassembled WGS sequence"/>
</dbReference>
<gene>
    <name evidence="2" type="ORF">CLV63_117128</name>
</gene>
<name>A0A2P8D6V4_9ACTN</name>
<keyword evidence="1" id="KW-0472">Membrane</keyword>
<feature type="transmembrane region" description="Helical" evidence="1">
    <location>
        <begin position="133"/>
        <end position="154"/>
    </location>
</feature>
<accession>A0A2P8D6V4</accession>